<sequence length="173" mass="20300">MFVQSTFGKEKSIKNSTSYQPRKDLLKSLQCQWKNTNRLKELCAKIKLFTEILLRLVDLEGSSDIYKEKHQLKTTAASSSCYDVGRKPVIFGNHEIFERAALSTRFPIRTDITIKLLKLTKGPKISSMTEQFGFLLALYEWKFPKHKSKLFNFEYDLWKTNKKKRITQTHTQK</sequence>
<proteinExistence type="predicted"/>
<dbReference type="EMBL" id="CVRI01000043">
    <property type="protein sequence ID" value="CRK96413.1"/>
    <property type="molecule type" value="Genomic_DNA"/>
</dbReference>
<dbReference type="Proteomes" id="UP000183832">
    <property type="component" value="Unassembled WGS sequence"/>
</dbReference>
<reference evidence="1 2" key="1">
    <citation type="submission" date="2015-04" db="EMBL/GenBank/DDBJ databases">
        <authorList>
            <person name="Syromyatnikov M.Y."/>
            <person name="Popov V.N."/>
        </authorList>
    </citation>
    <scope>NUCLEOTIDE SEQUENCE [LARGE SCALE GENOMIC DNA]</scope>
</reference>
<gene>
    <name evidence="1" type="ORF">CLUMA_CG009829</name>
</gene>
<evidence type="ECO:0000313" key="1">
    <source>
        <dbReference type="EMBL" id="CRK96413.1"/>
    </source>
</evidence>
<name>A0A1J1I808_9DIPT</name>
<organism evidence="1 2">
    <name type="scientific">Clunio marinus</name>
    <dbReference type="NCBI Taxonomy" id="568069"/>
    <lineage>
        <taxon>Eukaryota</taxon>
        <taxon>Metazoa</taxon>
        <taxon>Ecdysozoa</taxon>
        <taxon>Arthropoda</taxon>
        <taxon>Hexapoda</taxon>
        <taxon>Insecta</taxon>
        <taxon>Pterygota</taxon>
        <taxon>Neoptera</taxon>
        <taxon>Endopterygota</taxon>
        <taxon>Diptera</taxon>
        <taxon>Nematocera</taxon>
        <taxon>Chironomoidea</taxon>
        <taxon>Chironomidae</taxon>
        <taxon>Clunio</taxon>
    </lineage>
</organism>
<protein>
    <submittedName>
        <fullName evidence="1">CLUMA_CG009829, isoform A</fullName>
    </submittedName>
</protein>
<keyword evidence="2" id="KW-1185">Reference proteome</keyword>
<accession>A0A1J1I808</accession>
<dbReference type="AlphaFoldDB" id="A0A1J1I808"/>
<evidence type="ECO:0000313" key="2">
    <source>
        <dbReference type="Proteomes" id="UP000183832"/>
    </source>
</evidence>